<evidence type="ECO:0000313" key="3">
    <source>
        <dbReference type="Proteomes" id="UP000278143"/>
    </source>
</evidence>
<reference evidence="3" key="1">
    <citation type="journal article" date="2018" name="Nat. Microbiol.">
        <title>Leveraging single-cell genomics to expand the fungal tree of life.</title>
        <authorList>
            <person name="Ahrendt S.R."/>
            <person name="Quandt C.A."/>
            <person name="Ciobanu D."/>
            <person name="Clum A."/>
            <person name="Salamov A."/>
            <person name="Andreopoulos B."/>
            <person name="Cheng J.F."/>
            <person name="Woyke T."/>
            <person name="Pelin A."/>
            <person name="Henrissat B."/>
            <person name="Reynolds N.K."/>
            <person name="Benny G.L."/>
            <person name="Smith M.E."/>
            <person name="James T.Y."/>
            <person name="Grigoriev I.V."/>
        </authorList>
    </citation>
    <scope>NUCLEOTIDE SEQUENCE [LARGE SCALE GENOMIC DNA]</scope>
    <source>
        <strain evidence="3">Benny S71-1</strain>
    </source>
</reference>
<protein>
    <submittedName>
        <fullName evidence="2">Urb2/Npa2 family-domain-containing protein</fullName>
    </submittedName>
</protein>
<name>A0A4P9Z4X9_9FUNG</name>
<accession>A0A4P9Z4X9</accession>
<evidence type="ECO:0000259" key="1">
    <source>
        <dbReference type="Pfam" id="PF10441"/>
    </source>
</evidence>
<dbReference type="OrthoDB" id="160374at2759"/>
<dbReference type="GO" id="GO:0005730">
    <property type="term" value="C:nucleolus"/>
    <property type="evidence" value="ECO:0007669"/>
    <property type="project" value="TreeGrafter"/>
</dbReference>
<dbReference type="Proteomes" id="UP000278143">
    <property type="component" value="Unassembled WGS sequence"/>
</dbReference>
<keyword evidence="3" id="KW-1185">Reference proteome</keyword>
<dbReference type="PANTHER" id="PTHR15682">
    <property type="entry name" value="UNHEALTHY RIBOSOME BIOGENESIS PROTEIN 2 HOMOLOG"/>
    <property type="match status" value="1"/>
</dbReference>
<gene>
    <name evidence="2" type="ORF">SYNPS1DRAFT_26708</name>
</gene>
<dbReference type="EMBL" id="KZ989174">
    <property type="protein sequence ID" value="RKP27643.1"/>
    <property type="molecule type" value="Genomic_DNA"/>
</dbReference>
<proteinExistence type="predicted"/>
<organism evidence="2 3">
    <name type="scientific">Syncephalis pseudoplumigaleata</name>
    <dbReference type="NCBI Taxonomy" id="1712513"/>
    <lineage>
        <taxon>Eukaryota</taxon>
        <taxon>Fungi</taxon>
        <taxon>Fungi incertae sedis</taxon>
        <taxon>Zoopagomycota</taxon>
        <taxon>Zoopagomycotina</taxon>
        <taxon>Zoopagomycetes</taxon>
        <taxon>Zoopagales</taxon>
        <taxon>Piptocephalidaceae</taxon>
        <taxon>Syncephalis</taxon>
    </lineage>
</organism>
<dbReference type="GO" id="GO:0042254">
    <property type="term" value="P:ribosome biogenesis"/>
    <property type="evidence" value="ECO:0007669"/>
    <property type="project" value="TreeGrafter"/>
</dbReference>
<dbReference type="Pfam" id="PF10441">
    <property type="entry name" value="Urb2"/>
    <property type="match status" value="1"/>
</dbReference>
<dbReference type="InterPro" id="IPR052609">
    <property type="entry name" value="Ribosome_Biogenesis_Reg"/>
</dbReference>
<dbReference type="InterPro" id="IPR018849">
    <property type="entry name" value="Urb2/Npa2_C"/>
</dbReference>
<dbReference type="AlphaFoldDB" id="A0A4P9Z4X9"/>
<dbReference type="PANTHER" id="PTHR15682:SF2">
    <property type="entry name" value="UNHEALTHY RIBOSOME BIOGENESIS PROTEIN 2 HOMOLOG"/>
    <property type="match status" value="1"/>
</dbReference>
<feature type="domain" description="Nucleolar 27S pre-rRNA processing Urb2/Npa2 C-terminal" evidence="1">
    <location>
        <begin position="43"/>
        <end position="244"/>
    </location>
</feature>
<sequence length="245" mass="27081">MSPGMAKQIADSETRRPISTAWDHHRWLDLLLAADMPASTADPMVHATDAASITAAEAIFAAVYRILLEMARHQRATLLDLVPLFSAQIHGLMHCLRAPRANATPEQMEQFHASLPFPLVSRHAPLPTACAHWMARLLSALVDRGAIQAGTRDANAAASTSQYQRALGKHAPYLLADWLAIELDPHSQLTGPVRAALQPGVFALLDLCTEHERHYLQVSMDQAGRARFKDIYRDYMAHHKYTGKA</sequence>
<evidence type="ECO:0000313" key="2">
    <source>
        <dbReference type="EMBL" id="RKP27643.1"/>
    </source>
</evidence>